<dbReference type="SUPFAM" id="SSF54637">
    <property type="entry name" value="Thioesterase/thiol ester dehydrase-isomerase"/>
    <property type="match status" value="2"/>
</dbReference>
<comment type="caution">
    <text evidence="5">The sequence shown here is derived from an EMBL/GenBank/DDBJ whole genome shotgun (WGS) entry which is preliminary data.</text>
</comment>
<dbReference type="InterPro" id="IPR049449">
    <property type="entry name" value="TesB_ACOT8-like_N"/>
</dbReference>
<feature type="domain" description="Acyl-CoA thioesterase-like N-terminal HotDog" evidence="3">
    <location>
        <begin position="46"/>
        <end position="122"/>
    </location>
</feature>
<keyword evidence="2" id="KW-0378">Hydrolase</keyword>
<dbReference type="Gene3D" id="2.40.160.210">
    <property type="entry name" value="Acyl-CoA thioesterase, double hotdog domain"/>
    <property type="match status" value="1"/>
</dbReference>
<protein>
    <submittedName>
        <fullName evidence="5">Thioesterase family protein</fullName>
    </submittedName>
</protein>
<reference evidence="6" key="1">
    <citation type="journal article" date="2021" name="ISME J.">
        <title>Evolutionary origin and ecological implication of a unique nif island in free-living Bradyrhizobium lineages.</title>
        <authorList>
            <person name="Tao J."/>
        </authorList>
    </citation>
    <scope>NUCLEOTIDE SEQUENCE [LARGE SCALE GENOMIC DNA]</scope>
    <source>
        <strain evidence="6">SZCCT0434</strain>
    </source>
</reference>
<name>A0ABS5FEY9_9BRAD</name>
<dbReference type="PANTHER" id="PTHR11066">
    <property type="entry name" value="ACYL-COA THIOESTERASE"/>
    <property type="match status" value="1"/>
</dbReference>
<dbReference type="PANTHER" id="PTHR11066:SF34">
    <property type="entry name" value="ACYL-COENZYME A THIOESTERASE 8"/>
    <property type="match status" value="1"/>
</dbReference>
<evidence type="ECO:0000313" key="6">
    <source>
        <dbReference type="Proteomes" id="UP001315278"/>
    </source>
</evidence>
<sequence length="305" mass="33607">MTDVMAADVTACDPWDGADVAALVSLEPVARLRYRSRFGDANLNGRSYGGQILGQAMMAATLSAPEARPAAMLQLLFLRGADPDQRITFDVQALQDGKRFSSRHVIGTQDDGRTILSAQATFCAPQPGPRHAAPFAPSEDPDRLPDLTMIPEALMAQLRPLGPYSRHIKPCMDFRIPEVERQLSAATAQPRLRFWLKSRQPLAAHSHAQSAVFAYLSDWWLNFSSVGNHLRALQSREPLYLSSLNHCIWFHRAFSPDAWMHVESESPCADGGRGLSIARIHDRDGAMLATAIQETLMVHPDGEAT</sequence>
<dbReference type="InterPro" id="IPR042171">
    <property type="entry name" value="Acyl-CoA_hotdog"/>
</dbReference>
<organism evidence="5 6">
    <name type="scientific">Bradyrhizobium jicamae</name>
    <dbReference type="NCBI Taxonomy" id="280332"/>
    <lineage>
        <taxon>Bacteria</taxon>
        <taxon>Pseudomonadati</taxon>
        <taxon>Pseudomonadota</taxon>
        <taxon>Alphaproteobacteria</taxon>
        <taxon>Hyphomicrobiales</taxon>
        <taxon>Nitrobacteraceae</taxon>
        <taxon>Bradyrhizobium</taxon>
    </lineage>
</organism>
<dbReference type="EMBL" id="JAFCJH010000006">
    <property type="protein sequence ID" value="MBR0795350.1"/>
    <property type="molecule type" value="Genomic_DNA"/>
</dbReference>
<evidence type="ECO:0000256" key="2">
    <source>
        <dbReference type="ARBA" id="ARBA00022801"/>
    </source>
</evidence>
<dbReference type="CDD" id="cd03445">
    <property type="entry name" value="Thioesterase_II_repeat2"/>
    <property type="match status" value="1"/>
</dbReference>
<evidence type="ECO:0000259" key="3">
    <source>
        <dbReference type="Pfam" id="PF13622"/>
    </source>
</evidence>
<dbReference type="InterPro" id="IPR003703">
    <property type="entry name" value="Acyl_CoA_thio"/>
</dbReference>
<evidence type="ECO:0000259" key="4">
    <source>
        <dbReference type="Pfam" id="PF20789"/>
    </source>
</evidence>
<dbReference type="RefSeq" id="WP_212492254.1">
    <property type="nucleotide sequence ID" value="NZ_JAFCJH010000006.1"/>
</dbReference>
<dbReference type="Pfam" id="PF13622">
    <property type="entry name" value="4HBT_3"/>
    <property type="match status" value="1"/>
</dbReference>
<dbReference type="InterPro" id="IPR029069">
    <property type="entry name" value="HotDog_dom_sf"/>
</dbReference>
<dbReference type="InterPro" id="IPR049450">
    <property type="entry name" value="ACOT8-like_C"/>
</dbReference>
<comment type="similarity">
    <text evidence="1">Belongs to the C/M/P thioester hydrolase family.</text>
</comment>
<gene>
    <name evidence="5" type="ORF">JQ615_08115</name>
</gene>
<dbReference type="CDD" id="cd03444">
    <property type="entry name" value="Thioesterase_II_repeat1"/>
    <property type="match status" value="1"/>
</dbReference>
<accession>A0ABS5FEY9</accession>
<proteinExistence type="inferred from homology"/>
<evidence type="ECO:0000256" key="1">
    <source>
        <dbReference type="ARBA" id="ARBA00006538"/>
    </source>
</evidence>
<feature type="domain" description="Acyl-CoA thioesterase-like C-terminal" evidence="4">
    <location>
        <begin position="158"/>
        <end position="297"/>
    </location>
</feature>
<keyword evidence="6" id="KW-1185">Reference proteome</keyword>
<evidence type="ECO:0000313" key="5">
    <source>
        <dbReference type="EMBL" id="MBR0795350.1"/>
    </source>
</evidence>
<dbReference type="Pfam" id="PF20789">
    <property type="entry name" value="4HBT_3C"/>
    <property type="match status" value="1"/>
</dbReference>
<dbReference type="Proteomes" id="UP001315278">
    <property type="component" value="Unassembled WGS sequence"/>
</dbReference>